<keyword evidence="4" id="KW-1185">Reference proteome</keyword>
<gene>
    <name evidence="3" type="ORF">ACFQ4B_07020</name>
</gene>
<evidence type="ECO:0000256" key="1">
    <source>
        <dbReference type="SAM" id="SignalP"/>
    </source>
</evidence>
<dbReference type="InterPro" id="IPR004843">
    <property type="entry name" value="Calcineurin-like_PHP"/>
</dbReference>
<dbReference type="Gene3D" id="3.60.21.10">
    <property type="match status" value="1"/>
</dbReference>
<dbReference type="Proteomes" id="UP001597180">
    <property type="component" value="Unassembled WGS sequence"/>
</dbReference>
<dbReference type="GO" id="GO:0016787">
    <property type="term" value="F:hydrolase activity"/>
    <property type="evidence" value="ECO:0007669"/>
    <property type="project" value="UniProtKB-KW"/>
</dbReference>
<name>A0ABW3UFX1_9BACL</name>
<protein>
    <submittedName>
        <fullName evidence="3">Metallophosphoesterase family protein</fullName>
        <ecNumber evidence="3">3.1.-.-</ecNumber>
    </submittedName>
</protein>
<evidence type="ECO:0000313" key="3">
    <source>
        <dbReference type="EMBL" id="MFD1219863.1"/>
    </source>
</evidence>
<dbReference type="EC" id="3.1.-.-" evidence="3"/>
<evidence type="ECO:0000259" key="2">
    <source>
        <dbReference type="Pfam" id="PF00149"/>
    </source>
</evidence>
<dbReference type="SUPFAM" id="SSF56300">
    <property type="entry name" value="Metallo-dependent phosphatases"/>
    <property type="match status" value="1"/>
</dbReference>
<dbReference type="PANTHER" id="PTHR43143:SF1">
    <property type="entry name" value="SERINE_THREONINE-PROTEIN PHOSPHATASE CPPED1"/>
    <property type="match status" value="1"/>
</dbReference>
<proteinExistence type="predicted"/>
<reference evidence="4" key="1">
    <citation type="journal article" date="2019" name="Int. J. Syst. Evol. Microbiol.">
        <title>The Global Catalogue of Microorganisms (GCM) 10K type strain sequencing project: providing services to taxonomists for standard genome sequencing and annotation.</title>
        <authorList>
            <consortium name="The Broad Institute Genomics Platform"/>
            <consortium name="The Broad Institute Genome Sequencing Center for Infectious Disease"/>
            <person name="Wu L."/>
            <person name="Ma J."/>
        </authorList>
    </citation>
    <scope>NUCLEOTIDE SEQUENCE [LARGE SCALE GENOMIC DNA]</scope>
    <source>
        <strain evidence="4">CCUG 53270</strain>
    </source>
</reference>
<dbReference type="RefSeq" id="WP_345594499.1">
    <property type="nucleotide sequence ID" value="NZ_BAABJG010000055.1"/>
</dbReference>
<dbReference type="EMBL" id="JBHTLU010000012">
    <property type="protein sequence ID" value="MFD1219863.1"/>
    <property type="molecule type" value="Genomic_DNA"/>
</dbReference>
<keyword evidence="3" id="KW-0378">Hydrolase</keyword>
<dbReference type="InterPro" id="IPR029052">
    <property type="entry name" value="Metallo-depent_PP-like"/>
</dbReference>
<organism evidence="3 4">
    <name type="scientific">Paenibacillus vulneris</name>
    <dbReference type="NCBI Taxonomy" id="1133364"/>
    <lineage>
        <taxon>Bacteria</taxon>
        <taxon>Bacillati</taxon>
        <taxon>Bacillota</taxon>
        <taxon>Bacilli</taxon>
        <taxon>Bacillales</taxon>
        <taxon>Paenibacillaceae</taxon>
        <taxon>Paenibacillus</taxon>
    </lineage>
</organism>
<dbReference type="Pfam" id="PF00149">
    <property type="entry name" value="Metallophos"/>
    <property type="match status" value="1"/>
</dbReference>
<accession>A0ABW3UFX1</accession>
<feature type="chain" id="PRO_5045693740" evidence="1">
    <location>
        <begin position="22"/>
        <end position="326"/>
    </location>
</feature>
<sequence length="326" mass="37252">MKKRTLYVTLIIGILLSSPQAASQAEEKPILSFSVLSDIHIQSWDIRAQDKFKAALTDLHRINPEEDALILNGDLTDGRQEDYDKLQELLSRSPHPDAVYSTMGNHEYYQAWHGAEGQWSEAGFPNGETEKASIERFLRFNGEQAVYYKKRLKGYSFIVLGSEQYRQSDSENREDAYLSPGQLDWLQTALQKEASNHQPIFVFLHQPLPNTVSGTTGCCVNNRAVIQHEQLKKILAKYPQVILFTGHTHWELKLPDTLVKNRFVMVNSSSVEQPWTGDASGAEKPLEPEASEGLYIEVRKDSVTIRGRDFYKQRWIPEAQFVIKIR</sequence>
<feature type="signal peptide" evidence="1">
    <location>
        <begin position="1"/>
        <end position="21"/>
    </location>
</feature>
<evidence type="ECO:0000313" key="4">
    <source>
        <dbReference type="Proteomes" id="UP001597180"/>
    </source>
</evidence>
<comment type="caution">
    <text evidence="3">The sequence shown here is derived from an EMBL/GenBank/DDBJ whole genome shotgun (WGS) entry which is preliminary data.</text>
</comment>
<feature type="domain" description="Calcineurin-like phosphoesterase" evidence="2">
    <location>
        <begin position="34"/>
        <end position="250"/>
    </location>
</feature>
<keyword evidence="1" id="KW-0732">Signal</keyword>
<dbReference type="PANTHER" id="PTHR43143">
    <property type="entry name" value="METALLOPHOSPHOESTERASE, CALCINEURIN SUPERFAMILY"/>
    <property type="match status" value="1"/>
</dbReference>
<dbReference type="InterPro" id="IPR051918">
    <property type="entry name" value="STPP_CPPED1"/>
</dbReference>